<reference evidence="3" key="1">
    <citation type="submission" date="2022-11" db="EMBL/GenBank/DDBJ databases">
        <title>The characterization of three novel Bacteroidetes species and genomic analysis of their roles in tidal elemental geochemical cycles.</title>
        <authorList>
            <person name="Ma K.-J."/>
        </authorList>
    </citation>
    <scope>NUCLEOTIDE SEQUENCE</scope>
    <source>
        <strain evidence="3">M415</strain>
    </source>
</reference>
<evidence type="ECO:0000313" key="3">
    <source>
        <dbReference type="EMBL" id="MCX2718120.1"/>
    </source>
</evidence>
<dbReference type="InterPro" id="IPR050546">
    <property type="entry name" value="Glycosyl_Hydrlase_16"/>
</dbReference>
<evidence type="ECO:0000313" key="4">
    <source>
        <dbReference type="Proteomes" id="UP001207116"/>
    </source>
</evidence>
<dbReference type="PANTHER" id="PTHR10963">
    <property type="entry name" value="GLYCOSYL HYDROLASE-RELATED"/>
    <property type="match status" value="1"/>
</dbReference>
<dbReference type="InterPro" id="IPR013320">
    <property type="entry name" value="ConA-like_dom_sf"/>
</dbReference>
<dbReference type="Gene3D" id="2.60.120.200">
    <property type="match status" value="1"/>
</dbReference>
<feature type="domain" description="GH16" evidence="2">
    <location>
        <begin position="28"/>
        <end position="293"/>
    </location>
</feature>
<gene>
    <name evidence="3" type="ORF">OO016_00780</name>
</gene>
<comment type="similarity">
    <text evidence="1">Belongs to the glycosyl hydrolase 16 family.</text>
</comment>
<keyword evidence="4" id="KW-1185">Reference proteome</keyword>
<comment type="caution">
    <text evidence="3">The sequence shown here is derived from an EMBL/GenBank/DDBJ whole genome shotgun (WGS) entry which is preliminary data.</text>
</comment>
<accession>A0AAE3MHY2</accession>
<dbReference type="Pfam" id="PF00722">
    <property type="entry name" value="Glyco_hydro_16"/>
    <property type="match status" value="1"/>
</dbReference>
<proteinExistence type="inferred from homology"/>
<dbReference type="AlphaFoldDB" id="A0AAE3MHY2"/>
<dbReference type="PROSITE" id="PS51762">
    <property type="entry name" value="GH16_2"/>
    <property type="match status" value="1"/>
</dbReference>
<dbReference type="PANTHER" id="PTHR10963:SF55">
    <property type="entry name" value="GLYCOSIDE HYDROLASE FAMILY 16 PROTEIN"/>
    <property type="match status" value="1"/>
</dbReference>
<sequence>MNKYLTSFVICALLILTSCKDNKKEKPVDQSNQIDEMTYTSGEEKYQPGDNWKLAWADEFESETINPANWTFQVEPAGRFNDEWQRYTNSSENAYIENNQLVIKAIHKSDEHGMDQYTSARLNTANKQSWKYGKIAARIKLPYGEGIWPAFWMLGANIDENGGDTPWPQCGEIDILELYGSKDDGAIEVNLHYANKKGRHASMGAVTYELQEGRFADDFHIFELEWDPKKISWFMDGKEITSFPIDSEELSEFHKEHFLLLNIAVGGKWSGRPDDTTTFPQYMYVDWVRVYQK</sequence>
<evidence type="ECO:0000259" key="2">
    <source>
        <dbReference type="PROSITE" id="PS51762"/>
    </source>
</evidence>
<name>A0AAE3MHY2_9FLAO</name>
<dbReference type="SUPFAM" id="SSF49899">
    <property type="entry name" value="Concanavalin A-like lectins/glucanases"/>
    <property type="match status" value="1"/>
</dbReference>
<protein>
    <submittedName>
        <fullName evidence="3">Glycoside hydrolase family 16 protein</fullName>
    </submittedName>
</protein>
<dbReference type="EMBL" id="JAPFQP010000001">
    <property type="protein sequence ID" value="MCX2718120.1"/>
    <property type="molecule type" value="Genomic_DNA"/>
</dbReference>
<organism evidence="3 4">
    <name type="scientific">Lentiprolixibacter aurantiacus</name>
    <dbReference type="NCBI Taxonomy" id="2993939"/>
    <lineage>
        <taxon>Bacteria</taxon>
        <taxon>Pseudomonadati</taxon>
        <taxon>Bacteroidota</taxon>
        <taxon>Flavobacteriia</taxon>
        <taxon>Flavobacteriales</taxon>
        <taxon>Flavobacteriaceae</taxon>
        <taxon>Lentiprolixibacter</taxon>
    </lineage>
</organism>
<keyword evidence="3" id="KW-0378">Hydrolase</keyword>
<dbReference type="Proteomes" id="UP001207116">
    <property type="component" value="Unassembled WGS sequence"/>
</dbReference>
<dbReference type="CDD" id="cd08023">
    <property type="entry name" value="GH16_laminarinase_like"/>
    <property type="match status" value="1"/>
</dbReference>
<dbReference type="GO" id="GO:0005975">
    <property type="term" value="P:carbohydrate metabolic process"/>
    <property type="evidence" value="ECO:0007669"/>
    <property type="project" value="InterPro"/>
</dbReference>
<evidence type="ECO:0000256" key="1">
    <source>
        <dbReference type="ARBA" id="ARBA00006865"/>
    </source>
</evidence>
<dbReference type="RefSeq" id="WP_266010117.1">
    <property type="nucleotide sequence ID" value="NZ_JAPFQP010000001.1"/>
</dbReference>
<dbReference type="InterPro" id="IPR000757">
    <property type="entry name" value="Beta-glucanase-like"/>
</dbReference>
<dbReference type="PROSITE" id="PS51257">
    <property type="entry name" value="PROKAR_LIPOPROTEIN"/>
    <property type="match status" value="1"/>
</dbReference>
<dbReference type="GO" id="GO:0004553">
    <property type="term" value="F:hydrolase activity, hydrolyzing O-glycosyl compounds"/>
    <property type="evidence" value="ECO:0007669"/>
    <property type="project" value="InterPro"/>
</dbReference>